<dbReference type="GO" id="GO:0016175">
    <property type="term" value="F:superoxide-generating NAD(P)H oxidase activity"/>
    <property type="evidence" value="ECO:0007669"/>
    <property type="project" value="TreeGrafter"/>
</dbReference>
<dbReference type="InterPro" id="IPR002048">
    <property type="entry name" value="EF_hand_dom"/>
</dbReference>
<evidence type="ECO:0000256" key="1">
    <source>
        <dbReference type="ARBA" id="ARBA00004141"/>
    </source>
</evidence>
<evidence type="ECO:0000256" key="3">
    <source>
        <dbReference type="ARBA" id="ARBA00022837"/>
    </source>
</evidence>
<evidence type="ECO:0000256" key="6">
    <source>
        <dbReference type="ARBA" id="ARBA00023136"/>
    </source>
</evidence>
<keyword evidence="3" id="KW-0106">Calcium</keyword>
<dbReference type="InterPro" id="IPR013112">
    <property type="entry name" value="FAD-bd_8"/>
</dbReference>
<accession>K1R0W6</accession>
<dbReference type="PROSITE" id="PS50222">
    <property type="entry name" value="EF_HAND_2"/>
    <property type="match status" value="1"/>
</dbReference>
<dbReference type="SUPFAM" id="SSF47473">
    <property type="entry name" value="EF-hand"/>
    <property type="match status" value="1"/>
</dbReference>
<dbReference type="SUPFAM" id="SSF63380">
    <property type="entry name" value="Riboflavin synthase domain-like"/>
    <property type="match status" value="1"/>
</dbReference>
<dbReference type="FunCoup" id="K1R0W6">
    <property type="interactions" value="48"/>
</dbReference>
<dbReference type="InParanoid" id="K1R0W6"/>
<evidence type="ECO:0000256" key="2">
    <source>
        <dbReference type="ARBA" id="ARBA00022692"/>
    </source>
</evidence>
<gene>
    <name evidence="8" type="ORF">CGI_10004930</name>
</gene>
<dbReference type="GO" id="GO:0042554">
    <property type="term" value="P:superoxide anion generation"/>
    <property type="evidence" value="ECO:0007669"/>
    <property type="project" value="TreeGrafter"/>
</dbReference>
<dbReference type="SMART" id="SM00054">
    <property type="entry name" value="EFh"/>
    <property type="match status" value="3"/>
</dbReference>
<dbReference type="InterPro" id="IPR000778">
    <property type="entry name" value="Cyt_b245_heavy_chain"/>
</dbReference>
<dbReference type="Pfam" id="PF01794">
    <property type="entry name" value="Ferric_reduct"/>
    <property type="match status" value="1"/>
</dbReference>
<dbReference type="InterPro" id="IPR011992">
    <property type="entry name" value="EF-hand-dom_pair"/>
</dbReference>
<dbReference type="AlphaFoldDB" id="K1R0W6"/>
<comment type="catalytic activity">
    <reaction evidence="7">
        <text>NADPH + 2 O2 = 2 superoxide + NADP(+) + H(+)</text>
        <dbReference type="Rhea" id="RHEA:63180"/>
        <dbReference type="ChEBI" id="CHEBI:15378"/>
        <dbReference type="ChEBI" id="CHEBI:15379"/>
        <dbReference type="ChEBI" id="CHEBI:18421"/>
        <dbReference type="ChEBI" id="CHEBI:57783"/>
        <dbReference type="ChEBI" id="CHEBI:58349"/>
    </reaction>
</comment>
<dbReference type="SUPFAM" id="SSF52343">
    <property type="entry name" value="Ferredoxin reductase-like, C-terminal NADP-linked domain"/>
    <property type="match status" value="1"/>
</dbReference>
<dbReference type="GO" id="GO:0005509">
    <property type="term" value="F:calcium ion binding"/>
    <property type="evidence" value="ECO:0007669"/>
    <property type="project" value="InterPro"/>
</dbReference>
<dbReference type="InterPro" id="IPR039261">
    <property type="entry name" value="FNR_nucleotide-bd"/>
</dbReference>
<evidence type="ECO:0000256" key="7">
    <source>
        <dbReference type="ARBA" id="ARBA00049908"/>
    </source>
</evidence>
<dbReference type="HOGENOM" id="CLU_009773_0_0_1"/>
<name>K1R0W6_MAGGI</name>
<dbReference type="CDD" id="cd00051">
    <property type="entry name" value="EFh"/>
    <property type="match status" value="2"/>
</dbReference>
<dbReference type="Pfam" id="PF13499">
    <property type="entry name" value="EF-hand_7"/>
    <property type="match status" value="1"/>
</dbReference>
<dbReference type="PRINTS" id="PR00466">
    <property type="entry name" value="GP91PHOX"/>
</dbReference>
<dbReference type="GO" id="GO:0006952">
    <property type="term" value="P:defense response"/>
    <property type="evidence" value="ECO:0007669"/>
    <property type="project" value="TreeGrafter"/>
</dbReference>
<dbReference type="GO" id="GO:0043020">
    <property type="term" value="C:NADPH oxidase complex"/>
    <property type="evidence" value="ECO:0007669"/>
    <property type="project" value="TreeGrafter"/>
</dbReference>
<evidence type="ECO:0000313" key="8">
    <source>
        <dbReference type="EMBL" id="EKC34765.1"/>
    </source>
</evidence>
<dbReference type="InterPro" id="IPR017927">
    <property type="entry name" value="FAD-bd_FR_type"/>
</dbReference>
<evidence type="ECO:0000256" key="4">
    <source>
        <dbReference type="ARBA" id="ARBA00022989"/>
    </source>
</evidence>
<evidence type="ECO:0000256" key="5">
    <source>
        <dbReference type="ARBA" id="ARBA00023002"/>
    </source>
</evidence>
<dbReference type="SFLD" id="SFLDG01169">
    <property type="entry name" value="NADPH_oxidase_subgroup_(NOX)"/>
    <property type="match status" value="1"/>
</dbReference>
<dbReference type="PANTHER" id="PTHR11972:SF58">
    <property type="entry name" value="NADPH OXIDASE 5"/>
    <property type="match status" value="1"/>
</dbReference>
<sequence length="721" mass="82280">MEDKAKLVTPEVEVKDADVRINVGNEGENGAVELDAVRTNKGRAAAQNTCCDDDTQWLACMEDQFQKRAKPDGKIQLEDFKDVLGVRQSFFAERFFDLFDKEKSGNIEVYLLLHGLRTLANGAPVEKLKFVFDVYDIDGSGSIEREELKTILTTCMEESSLFLGEDHLNDLTDVMFDAAGKDRTGSMTFDDLRQVVEKHPSVMENLTLSATQWLKTSGPPKKEEKSWRHKLTWTYFRNNLRKIVFILLFAAIQLIITIYTIMAVLEKSSSDPAYTAIRIFASVGGMLLNFNCMFVLVLVLRKCHSLLRSTPLAAILPLDQHITFHKMVGAAIGVSAVIHVGGHIAHAVYVQTVTPEKNMTAVDILFTQKANMGWVAGTAYITGWPILGILIIMTICSLPFVRRGGHFEVFYWTHMLYVPFWIILIIHAEVFWYYLILPLTMFIIEKILGSRLIKKARYGDIFVTEVGLLPSGVCHLVISRPENFRYRPGDYIFLQIPAIAKFEWHPFTISSAPEMKGHIWLHVRTAGHWTKQLYEYFSALDPIQENPDKELKMRQRKSHARASWMPGKRQSQFKIKDKEELKAEKRIAQEELKAEKRIAQVMKKVHVKCHIDGPYGTATREIFETEHAVLIGAGIGVTPMASILQSIMYRYKESKRVCPNCKFSFYGVIPDSVMKLKKIFSKISEERKGKVKVFFCGAPQLGQVVKKACMKFDFRFRKENF</sequence>
<dbReference type="InterPro" id="IPR017938">
    <property type="entry name" value="Riboflavin_synthase-like_b-brl"/>
</dbReference>
<keyword evidence="5" id="KW-0560">Oxidoreductase</keyword>
<protein>
    <submittedName>
        <fullName evidence="8">NADPH oxidase 5</fullName>
    </submittedName>
</protein>
<dbReference type="InterPro" id="IPR050369">
    <property type="entry name" value="RBOH/FRE"/>
</dbReference>
<dbReference type="Gene3D" id="1.10.238.10">
    <property type="entry name" value="EF-hand"/>
    <property type="match status" value="1"/>
</dbReference>
<dbReference type="EMBL" id="JH818392">
    <property type="protein sequence ID" value="EKC34765.1"/>
    <property type="molecule type" value="Genomic_DNA"/>
</dbReference>
<dbReference type="Gene3D" id="3.40.50.80">
    <property type="entry name" value="Nucleotide-binding domain of ferredoxin-NADP reductase (FNR) module"/>
    <property type="match status" value="2"/>
</dbReference>
<dbReference type="PROSITE" id="PS00018">
    <property type="entry name" value="EF_HAND_1"/>
    <property type="match status" value="1"/>
</dbReference>
<dbReference type="InterPro" id="IPR018247">
    <property type="entry name" value="EF_Hand_1_Ca_BS"/>
</dbReference>
<keyword evidence="6" id="KW-0472">Membrane</keyword>
<reference evidence="8" key="1">
    <citation type="journal article" date="2012" name="Nature">
        <title>The oyster genome reveals stress adaptation and complexity of shell formation.</title>
        <authorList>
            <person name="Zhang G."/>
            <person name="Fang X."/>
            <person name="Guo X."/>
            <person name="Li L."/>
            <person name="Luo R."/>
            <person name="Xu F."/>
            <person name="Yang P."/>
            <person name="Zhang L."/>
            <person name="Wang X."/>
            <person name="Qi H."/>
            <person name="Xiong Z."/>
            <person name="Que H."/>
            <person name="Xie Y."/>
            <person name="Holland P.W."/>
            <person name="Paps J."/>
            <person name="Zhu Y."/>
            <person name="Wu F."/>
            <person name="Chen Y."/>
            <person name="Wang J."/>
            <person name="Peng C."/>
            <person name="Meng J."/>
            <person name="Yang L."/>
            <person name="Liu J."/>
            <person name="Wen B."/>
            <person name="Zhang N."/>
            <person name="Huang Z."/>
            <person name="Zhu Q."/>
            <person name="Feng Y."/>
            <person name="Mount A."/>
            <person name="Hedgecock D."/>
            <person name="Xu Z."/>
            <person name="Liu Y."/>
            <person name="Domazet-Loso T."/>
            <person name="Du Y."/>
            <person name="Sun X."/>
            <person name="Zhang S."/>
            <person name="Liu B."/>
            <person name="Cheng P."/>
            <person name="Jiang X."/>
            <person name="Li J."/>
            <person name="Fan D."/>
            <person name="Wang W."/>
            <person name="Fu W."/>
            <person name="Wang T."/>
            <person name="Wang B."/>
            <person name="Zhang J."/>
            <person name="Peng Z."/>
            <person name="Li Y."/>
            <person name="Li N."/>
            <person name="Wang J."/>
            <person name="Chen M."/>
            <person name="He Y."/>
            <person name="Tan F."/>
            <person name="Song X."/>
            <person name="Zheng Q."/>
            <person name="Huang R."/>
            <person name="Yang H."/>
            <person name="Du X."/>
            <person name="Chen L."/>
            <person name="Yang M."/>
            <person name="Gaffney P.M."/>
            <person name="Wang S."/>
            <person name="Luo L."/>
            <person name="She Z."/>
            <person name="Ming Y."/>
            <person name="Huang W."/>
            <person name="Zhang S."/>
            <person name="Huang B."/>
            <person name="Zhang Y."/>
            <person name="Qu T."/>
            <person name="Ni P."/>
            <person name="Miao G."/>
            <person name="Wang J."/>
            <person name="Wang Q."/>
            <person name="Steinberg C.E."/>
            <person name="Wang H."/>
            <person name="Li N."/>
            <person name="Qian L."/>
            <person name="Zhang G."/>
            <person name="Li Y."/>
            <person name="Yang H."/>
            <person name="Liu X."/>
            <person name="Wang J."/>
            <person name="Yin Y."/>
            <person name="Wang J."/>
        </authorList>
    </citation>
    <scope>NUCLEOTIDE SEQUENCE [LARGE SCALE GENOMIC DNA]</scope>
    <source>
        <strain evidence="8">05x7-T-G4-1.051#20</strain>
    </source>
</reference>
<dbReference type="FunFam" id="2.40.30.10:FF:000056">
    <property type="entry name" value="NADPH oxidase 5"/>
    <property type="match status" value="1"/>
</dbReference>
<comment type="subcellular location">
    <subcellularLocation>
        <location evidence="1">Membrane</location>
        <topology evidence="1">Multi-pass membrane protein</topology>
    </subcellularLocation>
</comment>
<dbReference type="PROSITE" id="PS51384">
    <property type="entry name" value="FAD_FR"/>
    <property type="match status" value="1"/>
</dbReference>
<keyword evidence="2" id="KW-0812">Transmembrane</keyword>
<dbReference type="InterPro" id="IPR013130">
    <property type="entry name" value="Fe3_Rdtase_TM_dom"/>
</dbReference>
<dbReference type="CDD" id="cd06186">
    <property type="entry name" value="NOX_Duox_like_FAD_NADP"/>
    <property type="match status" value="1"/>
</dbReference>
<dbReference type="Pfam" id="PF08022">
    <property type="entry name" value="FAD_binding_8"/>
    <property type="match status" value="1"/>
</dbReference>
<dbReference type="PANTHER" id="PTHR11972">
    <property type="entry name" value="NADPH OXIDASE"/>
    <property type="match status" value="1"/>
</dbReference>
<proteinExistence type="predicted"/>
<dbReference type="Gene3D" id="2.40.30.10">
    <property type="entry name" value="Translation factors"/>
    <property type="match status" value="1"/>
</dbReference>
<keyword evidence="4" id="KW-1133">Transmembrane helix</keyword>
<organism evidence="8">
    <name type="scientific">Magallana gigas</name>
    <name type="common">Pacific oyster</name>
    <name type="synonym">Crassostrea gigas</name>
    <dbReference type="NCBI Taxonomy" id="29159"/>
    <lineage>
        <taxon>Eukaryota</taxon>
        <taxon>Metazoa</taxon>
        <taxon>Spiralia</taxon>
        <taxon>Lophotrochozoa</taxon>
        <taxon>Mollusca</taxon>
        <taxon>Bivalvia</taxon>
        <taxon>Autobranchia</taxon>
        <taxon>Pteriomorphia</taxon>
        <taxon>Ostreida</taxon>
        <taxon>Ostreoidea</taxon>
        <taxon>Ostreidae</taxon>
        <taxon>Magallana</taxon>
    </lineage>
</organism>